<gene>
    <name evidence="3" type="primary">RvY_12193-1</name>
    <name evidence="3" type="synonym">RvY_12193.1</name>
    <name evidence="3" type="ORF">RvY_12193</name>
</gene>
<organism evidence="3 4">
    <name type="scientific">Ramazzottius varieornatus</name>
    <name type="common">Water bear</name>
    <name type="synonym">Tardigrade</name>
    <dbReference type="NCBI Taxonomy" id="947166"/>
    <lineage>
        <taxon>Eukaryota</taxon>
        <taxon>Metazoa</taxon>
        <taxon>Ecdysozoa</taxon>
        <taxon>Tardigrada</taxon>
        <taxon>Eutardigrada</taxon>
        <taxon>Parachela</taxon>
        <taxon>Hypsibioidea</taxon>
        <taxon>Ramazzottiidae</taxon>
        <taxon>Ramazzottius</taxon>
    </lineage>
</organism>
<dbReference type="AlphaFoldDB" id="A0A1D1VIM4"/>
<reference evidence="3 4" key="1">
    <citation type="journal article" date="2016" name="Nat. Commun.">
        <title>Extremotolerant tardigrade genome and improved radiotolerance of human cultured cells by tardigrade-unique protein.</title>
        <authorList>
            <person name="Hashimoto T."/>
            <person name="Horikawa D.D."/>
            <person name="Saito Y."/>
            <person name="Kuwahara H."/>
            <person name="Kozuka-Hata H."/>
            <person name="Shin-I T."/>
            <person name="Minakuchi Y."/>
            <person name="Ohishi K."/>
            <person name="Motoyama A."/>
            <person name="Aizu T."/>
            <person name="Enomoto A."/>
            <person name="Kondo K."/>
            <person name="Tanaka S."/>
            <person name="Hara Y."/>
            <person name="Koshikawa S."/>
            <person name="Sagara H."/>
            <person name="Miura T."/>
            <person name="Yokobori S."/>
            <person name="Miyagawa K."/>
            <person name="Suzuki Y."/>
            <person name="Kubo T."/>
            <person name="Oyama M."/>
            <person name="Kohara Y."/>
            <person name="Fujiyama A."/>
            <person name="Arakawa K."/>
            <person name="Katayama T."/>
            <person name="Toyoda A."/>
            <person name="Kunieda T."/>
        </authorList>
    </citation>
    <scope>NUCLEOTIDE SEQUENCE [LARGE SCALE GENOMIC DNA]</scope>
    <source>
        <strain evidence="3 4">YOKOZUNA-1</strain>
    </source>
</reference>
<evidence type="ECO:0000313" key="3">
    <source>
        <dbReference type="EMBL" id="GAV01487.1"/>
    </source>
</evidence>
<keyword evidence="4" id="KW-1185">Reference proteome</keyword>
<dbReference type="InterPro" id="IPR046700">
    <property type="entry name" value="DUF6570"/>
</dbReference>
<accession>A0A1D1VIM4</accession>
<feature type="domain" description="DUF6570" evidence="2">
    <location>
        <begin position="1"/>
        <end position="63"/>
    </location>
</feature>
<sequence length="211" mass="23639">MDPGAIVPDKLRILSQVEMLIAQVAAVVQVRQLKGEQRGYSGNILNFPQDVQGFVKTLPEDCKTSISSLFGEWERMRSYIGTHMQRETGYGEPCDIVIDQDNPAALPEGDISLLLPSMQVQRPLDPDAVDAHPSRNDEENNAEEQENINTFAIPQHPRLTDQITIDNYIRNLHNVHAMWPKISSKLVNEFETVGYISLFPTLVFANPDPGS</sequence>
<name>A0A1D1VIM4_RAMVA</name>
<feature type="compositionally biased region" description="Basic and acidic residues" evidence="1">
    <location>
        <begin position="129"/>
        <end position="138"/>
    </location>
</feature>
<dbReference type="Pfam" id="PF20209">
    <property type="entry name" value="DUF6570"/>
    <property type="match status" value="1"/>
</dbReference>
<evidence type="ECO:0000256" key="1">
    <source>
        <dbReference type="SAM" id="MobiDB-lite"/>
    </source>
</evidence>
<dbReference type="EMBL" id="BDGG01000007">
    <property type="protein sequence ID" value="GAV01487.1"/>
    <property type="molecule type" value="Genomic_DNA"/>
</dbReference>
<dbReference type="OrthoDB" id="8196283at2759"/>
<evidence type="ECO:0000259" key="2">
    <source>
        <dbReference type="Pfam" id="PF20209"/>
    </source>
</evidence>
<proteinExistence type="predicted"/>
<feature type="region of interest" description="Disordered" evidence="1">
    <location>
        <begin position="124"/>
        <end position="145"/>
    </location>
</feature>
<evidence type="ECO:0000313" key="4">
    <source>
        <dbReference type="Proteomes" id="UP000186922"/>
    </source>
</evidence>
<comment type="caution">
    <text evidence="3">The sequence shown here is derived from an EMBL/GenBank/DDBJ whole genome shotgun (WGS) entry which is preliminary data.</text>
</comment>
<dbReference type="Proteomes" id="UP000186922">
    <property type="component" value="Unassembled WGS sequence"/>
</dbReference>
<protein>
    <recommendedName>
        <fullName evidence="2">DUF6570 domain-containing protein</fullName>
    </recommendedName>
</protein>